<dbReference type="Pfam" id="PF10545">
    <property type="entry name" value="MADF_DNA_bdg"/>
    <property type="match status" value="1"/>
</dbReference>
<evidence type="ECO:0000259" key="1">
    <source>
        <dbReference type="PROSITE" id="PS51029"/>
    </source>
</evidence>
<feature type="domain" description="MADF" evidence="1">
    <location>
        <begin position="96"/>
        <end position="189"/>
    </location>
</feature>
<dbReference type="InterPro" id="IPR006578">
    <property type="entry name" value="MADF-dom"/>
</dbReference>
<dbReference type="Proteomes" id="UP000078542">
    <property type="component" value="Unassembled WGS sequence"/>
</dbReference>
<dbReference type="PROSITE" id="PS51029">
    <property type="entry name" value="MADF"/>
    <property type="match status" value="1"/>
</dbReference>
<dbReference type="GO" id="GO:0005634">
    <property type="term" value="C:nucleus"/>
    <property type="evidence" value="ECO:0007669"/>
    <property type="project" value="TreeGrafter"/>
</dbReference>
<dbReference type="PANTHER" id="PTHR12243">
    <property type="entry name" value="MADF DOMAIN TRANSCRIPTION FACTOR"/>
    <property type="match status" value="1"/>
</dbReference>
<reference evidence="2 3" key="1">
    <citation type="submission" date="2016-03" db="EMBL/GenBank/DDBJ databases">
        <title>Cyphomyrmex costatus WGS genome.</title>
        <authorList>
            <person name="Nygaard S."/>
            <person name="Hu H."/>
            <person name="Boomsma J."/>
            <person name="Zhang G."/>
        </authorList>
    </citation>
    <scope>NUCLEOTIDE SEQUENCE [LARGE SCALE GENOMIC DNA]</scope>
    <source>
        <strain evidence="2">MS0001</strain>
        <tissue evidence="2">Whole body</tissue>
    </source>
</reference>
<dbReference type="SMART" id="SM00595">
    <property type="entry name" value="MADF"/>
    <property type="match status" value="1"/>
</dbReference>
<dbReference type="GO" id="GO:0005667">
    <property type="term" value="C:transcription regulator complex"/>
    <property type="evidence" value="ECO:0007669"/>
    <property type="project" value="TreeGrafter"/>
</dbReference>
<dbReference type="GO" id="GO:0006357">
    <property type="term" value="P:regulation of transcription by RNA polymerase II"/>
    <property type="evidence" value="ECO:0007669"/>
    <property type="project" value="TreeGrafter"/>
</dbReference>
<dbReference type="AlphaFoldDB" id="A0A151IMN7"/>
<sequence length="288" mass="33677">VQTCGLCETICDEDEVPTHECLQGYSNFITDDNLYFYPLLEDGKTIVKRSLIQGAETIASVPFHGDNQENIRSINNNKDSNQKNAKVKLSPEEEKMLILEVQCREPLWNFRLPLIQRNCRITRALWEEVSKALNGKLSAAGCKSKFKNFHDTYRRLVNAEKLPSGSASKSNISKWKHYKSMEFLRNSCLQKRLIMHLHNLLFLIVENYFYHIRKRRRTESQNSHLERIADALCQPPPNIVLPPPPSQEDHIDAFLKLFGHNLRKLSPEKQDEWMQRYLNMSYEMLKKN</sequence>
<gene>
    <name evidence="2" type="ORF">ALC62_02809</name>
</gene>
<proteinExistence type="predicted"/>
<accession>A0A151IMN7</accession>
<dbReference type="STRING" id="456900.A0A151IMN7"/>
<feature type="non-terminal residue" evidence="2">
    <location>
        <position position="1"/>
    </location>
</feature>
<protein>
    <recommendedName>
        <fullName evidence="1">MADF domain-containing protein</fullName>
    </recommendedName>
</protein>
<organism evidence="2 3">
    <name type="scientific">Cyphomyrmex costatus</name>
    <dbReference type="NCBI Taxonomy" id="456900"/>
    <lineage>
        <taxon>Eukaryota</taxon>
        <taxon>Metazoa</taxon>
        <taxon>Ecdysozoa</taxon>
        <taxon>Arthropoda</taxon>
        <taxon>Hexapoda</taxon>
        <taxon>Insecta</taxon>
        <taxon>Pterygota</taxon>
        <taxon>Neoptera</taxon>
        <taxon>Endopterygota</taxon>
        <taxon>Hymenoptera</taxon>
        <taxon>Apocrita</taxon>
        <taxon>Aculeata</taxon>
        <taxon>Formicoidea</taxon>
        <taxon>Formicidae</taxon>
        <taxon>Myrmicinae</taxon>
        <taxon>Cyphomyrmex</taxon>
    </lineage>
</organism>
<keyword evidence="3" id="KW-1185">Reference proteome</keyword>
<dbReference type="EMBL" id="KQ977026">
    <property type="protein sequence ID" value="KYN06217.1"/>
    <property type="molecule type" value="Genomic_DNA"/>
</dbReference>
<evidence type="ECO:0000313" key="3">
    <source>
        <dbReference type="Proteomes" id="UP000078542"/>
    </source>
</evidence>
<dbReference type="InterPro" id="IPR039353">
    <property type="entry name" value="TF_Adf1"/>
</dbReference>
<evidence type="ECO:0000313" key="2">
    <source>
        <dbReference type="EMBL" id="KYN06217.1"/>
    </source>
</evidence>
<dbReference type="PANTHER" id="PTHR12243:SF67">
    <property type="entry name" value="COREPRESSOR OF PANGOLIN, ISOFORM A-RELATED"/>
    <property type="match status" value="1"/>
</dbReference>
<name>A0A151IMN7_9HYME</name>